<protein>
    <recommendedName>
        <fullName evidence="15">Ribonuclease 3</fullName>
        <ecNumber evidence="15">3.1.26.3</ecNumber>
    </recommendedName>
    <alternativeName>
        <fullName evidence="15">Ribonuclease III</fullName>
        <shortName evidence="15">RNase III</shortName>
    </alternativeName>
</protein>
<dbReference type="GO" id="GO:0019843">
    <property type="term" value="F:rRNA binding"/>
    <property type="evidence" value="ECO:0007669"/>
    <property type="project" value="UniProtKB-KW"/>
</dbReference>
<keyword evidence="10 15" id="KW-0479">Metal-binding</keyword>
<comment type="subcellular location">
    <subcellularLocation>
        <location evidence="2 15">Cytoplasm</location>
    </subcellularLocation>
</comment>
<evidence type="ECO:0000313" key="18">
    <source>
        <dbReference type="EMBL" id="KKU80702.1"/>
    </source>
</evidence>
<evidence type="ECO:0000256" key="3">
    <source>
        <dbReference type="ARBA" id="ARBA00010183"/>
    </source>
</evidence>
<dbReference type="GO" id="GO:0006397">
    <property type="term" value="P:mRNA processing"/>
    <property type="evidence" value="ECO:0007669"/>
    <property type="project" value="UniProtKB-UniRule"/>
</dbReference>
<feature type="active site" evidence="15">
    <location>
        <position position="120"/>
    </location>
</feature>
<dbReference type="Proteomes" id="UP000034212">
    <property type="component" value="Unassembled WGS sequence"/>
</dbReference>
<reference evidence="18 19" key="1">
    <citation type="journal article" date="2015" name="Nature">
        <title>rRNA introns, odd ribosomes, and small enigmatic genomes across a large radiation of phyla.</title>
        <authorList>
            <person name="Brown C.T."/>
            <person name="Hug L.A."/>
            <person name="Thomas B.C."/>
            <person name="Sharon I."/>
            <person name="Castelle C.J."/>
            <person name="Singh A."/>
            <person name="Wilkins M.J."/>
            <person name="Williams K.H."/>
            <person name="Banfield J.F."/>
        </authorList>
    </citation>
    <scope>NUCLEOTIDE SEQUENCE [LARGE SCALE GENOMIC DNA]</scope>
</reference>
<dbReference type="HAMAP" id="MF_00104">
    <property type="entry name" value="RNase_III"/>
    <property type="match status" value="1"/>
</dbReference>
<dbReference type="SUPFAM" id="SSF54768">
    <property type="entry name" value="dsRNA-binding domain-like"/>
    <property type="match status" value="1"/>
</dbReference>
<comment type="catalytic activity">
    <reaction evidence="1 15">
        <text>Endonucleolytic cleavage to 5'-phosphomonoester.</text>
        <dbReference type="EC" id="3.1.26.3"/>
    </reaction>
</comment>
<feature type="binding site" evidence="15">
    <location>
        <position position="117"/>
    </location>
    <ligand>
        <name>Mg(2+)</name>
        <dbReference type="ChEBI" id="CHEBI:18420"/>
    </ligand>
</feature>
<dbReference type="GO" id="GO:0008033">
    <property type="term" value="P:tRNA processing"/>
    <property type="evidence" value="ECO:0007669"/>
    <property type="project" value="UniProtKB-KW"/>
</dbReference>
<evidence type="ECO:0000256" key="5">
    <source>
        <dbReference type="ARBA" id="ARBA00022490"/>
    </source>
</evidence>
<dbReference type="Pfam" id="PF14622">
    <property type="entry name" value="Ribonucleas_3_3"/>
    <property type="match status" value="1"/>
</dbReference>
<dbReference type="PROSITE" id="PS00517">
    <property type="entry name" value="RNASE_3_1"/>
    <property type="match status" value="1"/>
</dbReference>
<feature type="domain" description="RNase III" evidence="17">
    <location>
        <begin position="3"/>
        <end position="131"/>
    </location>
</feature>
<evidence type="ECO:0000256" key="7">
    <source>
        <dbReference type="ARBA" id="ARBA00022664"/>
    </source>
</evidence>
<evidence type="ECO:0000259" key="17">
    <source>
        <dbReference type="PROSITE" id="PS50142"/>
    </source>
</evidence>
<dbReference type="GO" id="GO:0003725">
    <property type="term" value="F:double-stranded RNA binding"/>
    <property type="evidence" value="ECO:0007669"/>
    <property type="project" value="TreeGrafter"/>
</dbReference>
<name>A0A0G1TFW6_9BACT</name>
<comment type="function">
    <text evidence="15">Digests double-stranded RNA. Involved in the processing of primary rRNA transcript to yield the immediate precursors to the large and small rRNAs (23S and 16S). Processes some mRNAs, and tRNAs when they are encoded in the rRNA operon. Processes pre-crRNA and tracrRNA of type II CRISPR loci if present in the organism.</text>
</comment>
<evidence type="ECO:0000256" key="10">
    <source>
        <dbReference type="ARBA" id="ARBA00022723"/>
    </source>
</evidence>
<dbReference type="PROSITE" id="PS50142">
    <property type="entry name" value="RNASE_3_2"/>
    <property type="match status" value="1"/>
</dbReference>
<keyword evidence="8 15" id="KW-0819">tRNA processing</keyword>
<evidence type="ECO:0000256" key="1">
    <source>
        <dbReference type="ARBA" id="ARBA00000109"/>
    </source>
</evidence>
<evidence type="ECO:0000259" key="16">
    <source>
        <dbReference type="PROSITE" id="PS50137"/>
    </source>
</evidence>
<evidence type="ECO:0000256" key="8">
    <source>
        <dbReference type="ARBA" id="ARBA00022694"/>
    </source>
</evidence>
<dbReference type="PROSITE" id="PS50137">
    <property type="entry name" value="DS_RBD"/>
    <property type="match status" value="1"/>
</dbReference>
<evidence type="ECO:0000256" key="14">
    <source>
        <dbReference type="ARBA" id="ARBA00022884"/>
    </source>
</evidence>
<dbReference type="SUPFAM" id="SSF69065">
    <property type="entry name" value="RNase III domain-like"/>
    <property type="match status" value="1"/>
</dbReference>
<comment type="caution">
    <text evidence="18">The sequence shown here is derived from an EMBL/GenBank/DDBJ whole genome shotgun (WGS) entry which is preliminary data.</text>
</comment>
<keyword evidence="12 15" id="KW-0378">Hydrolase</keyword>
<keyword evidence="9 15" id="KW-0540">Nuclease</keyword>
<dbReference type="FunFam" id="3.30.160.20:FF:000003">
    <property type="entry name" value="Ribonuclease 3"/>
    <property type="match status" value="1"/>
</dbReference>
<evidence type="ECO:0000256" key="6">
    <source>
        <dbReference type="ARBA" id="ARBA00022552"/>
    </source>
</evidence>
<evidence type="ECO:0000256" key="11">
    <source>
        <dbReference type="ARBA" id="ARBA00022759"/>
    </source>
</evidence>
<dbReference type="FunFam" id="1.10.1520.10:FF:000001">
    <property type="entry name" value="Ribonuclease 3"/>
    <property type="match status" value="1"/>
</dbReference>
<evidence type="ECO:0000256" key="9">
    <source>
        <dbReference type="ARBA" id="ARBA00022722"/>
    </source>
</evidence>
<accession>A0A0G1TFW6</accession>
<evidence type="ECO:0000256" key="15">
    <source>
        <dbReference type="HAMAP-Rule" id="MF_00104"/>
    </source>
</evidence>
<feature type="binding site" evidence="15">
    <location>
        <position position="44"/>
    </location>
    <ligand>
        <name>Mg(2+)</name>
        <dbReference type="ChEBI" id="CHEBI:18420"/>
    </ligand>
</feature>
<dbReference type="SMART" id="SM00535">
    <property type="entry name" value="RIBOc"/>
    <property type="match status" value="1"/>
</dbReference>
<keyword evidence="15" id="KW-0699">rRNA-binding</keyword>
<dbReference type="Pfam" id="PF00035">
    <property type="entry name" value="dsrm"/>
    <property type="match status" value="1"/>
</dbReference>
<dbReference type="SMART" id="SM00358">
    <property type="entry name" value="DSRM"/>
    <property type="match status" value="1"/>
</dbReference>
<evidence type="ECO:0000256" key="4">
    <source>
        <dbReference type="ARBA" id="ARBA00011738"/>
    </source>
</evidence>
<organism evidence="18 19">
    <name type="scientific">Candidatus Gottesmanbacteria bacterium GW2011_GWA1_47_8</name>
    <dbReference type="NCBI Taxonomy" id="1618438"/>
    <lineage>
        <taxon>Bacteria</taxon>
        <taxon>Candidatus Gottesmaniibacteriota</taxon>
    </lineage>
</organism>
<dbReference type="InterPro" id="IPR014720">
    <property type="entry name" value="dsRBD_dom"/>
</dbReference>
<dbReference type="GO" id="GO:0004525">
    <property type="term" value="F:ribonuclease III activity"/>
    <property type="evidence" value="ECO:0007669"/>
    <property type="project" value="UniProtKB-UniRule"/>
</dbReference>
<keyword evidence="14 15" id="KW-0694">RNA-binding</keyword>
<dbReference type="Gene3D" id="1.10.1520.10">
    <property type="entry name" value="Ribonuclease III domain"/>
    <property type="match status" value="1"/>
</dbReference>
<gene>
    <name evidence="15" type="primary">rnc</name>
    <name evidence="18" type="ORF">UY08_C0012G0021</name>
</gene>
<dbReference type="GO" id="GO:0046872">
    <property type="term" value="F:metal ion binding"/>
    <property type="evidence" value="ECO:0007669"/>
    <property type="project" value="UniProtKB-KW"/>
</dbReference>
<dbReference type="CDD" id="cd00593">
    <property type="entry name" value="RIBOc"/>
    <property type="match status" value="1"/>
</dbReference>
<feature type="binding site" evidence="15">
    <location>
        <position position="120"/>
    </location>
    <ligand>
        <name>Mg(2+)</name>
        <dbReference type="ChEBI" id="CHEBI:18420"/>
    </ligand>
</feature>
<dbReference type="InterPro" id="IPR000999">
    <property type="entry name" value="RNase_III_dom"/>
</dbReference>
<dbReference type="PATRIC" id="fig|1618438.3.peg.287"/>
<evidence type="ECO:0000313" key="19">
    <source>
        <dbReference type="Proteomes" id="UP000034212"/>
    </source>
</evidence>
<comment type="cofactor">
    <cofactor evidence="15">
        <name>Mg(2+)</name>
        <dbReference type="ChEBI" id="CHEBI:18420"/>
    </cofactor>
</comment>
<dbReference type="InterPro" id="IPR011907">
    <property type="entry name" value="RNase_III"/>
</dbReference>
<keyword evidence="13 15" id="KW-0460">Magnesium</keyword>
<dbReference type="GO" id="GO:0006364">
    <property type="term" value="P:rRNA processing"/>
    <property type="evidence" value="ECO:0007669"/>
    <property type="project" value="UniProtKB-UniRule"/>
</dbReference>
<dbReference type="PANTHER" id="PTHR11207:SF0">
    <property type="entry name" value="RIBONUCLEASE 3"/>
    <property type="match status" value="1"/>
</dbReference>
<keyword evidence="5 15" id="KW-0963">Cytoplasm</keyword>
<comment type="subunit">
    <text evidence="4 15">Homodimer.</text>
</comment>
<dbReference type="PANTHER" id="PTHR11207">
    <property type="entry name" value="RIBONUCLEASE III"/>
    <property type="match status" value="1"/>
</dbReference>
<dbReference type="GO" id="GO:0010468">
    <property type="term" value="P:regulation of gene expression"/>
    <property type="evidence" value="ECO:0007669"/>
    <property type="project" value="TreeGrafter"/>
</dbReference>
<dbReference type="GO" id="GO:0042802">
    <property type="term" value="F:identical protein binding"/>
    <property type="evidence" value="ECO:0007669"/>
    <property type="project" value="UniProtKB-ARBA"/>
</dbReference>
<proteinExistence type="inferred from homology"/>
<dbReference type="NCBIfam" id="TIGR02191">
    <property type="entry name" value="RNaseIII"/>
    <property type="match status" value="1"/>
</dbReference>
<dbReference type="CDD" id="cd10845">
    <property type="entry name" value="DSRM_RNAse_III_family"/>
    <property type="match status" value="1"/>
</dbReference>
<dbReference type="AlphaFoldDB" id="A0A0G1TFW6"/>
<feature type="active site" evidence="15">
    <location>
        <position position="48"/>
    </location>
</feature>
<keyword evidence="6 15" id="KW-0698">rRNA processing</keyword>
<dbReference type="InterPro" id="IPR036389">
    <property type="entry name" value="RNase_III_sf"/>
</dbReference>
<sequence>MTFEDLQKNLGITFTDLKLLRQAFAHRSYLNESRDAPVSNERLEFLGDAVLSFLTSHYLYKTFPDFPEGTLTNIRSSLVKTRSLADIATELGLGGLLLLSHGEEESGGRTNPSLLADTFEALLGAIFLDGGIETARTFVEAHVFPRTEQIIEKKSYIDFKSYLQEIIQEESKNSPTYRVTKSDGPDHAKTFWIEATAGEAILGSGTGRSKQEAEQQAALHALEKMGKI</sequence>
<dbReference type="EMBL" id="LCOQ01000012">
    <property type="protein sequence ID" value="KKU80702.1"/>
    <property type="molecule type" value="Genomic_DNA"/>
</dbReference>
<keyword evidence="7 15" id="KW-0507">mRNA processing</keyword>
<dbReference type="EC" id="3.1.26.3" evidence="15"/>
<comment type="similarity">
    <text evidence="3">Belongs to the ribonuclease III family.</text>
</comment>
<feature type="domain" description="DRBM" evidence="16">
    <location>
        <begin position="158"/>
        <end position="227"/>
    </location>
</feature>
<keyword evidence="11 15" id="KW-0255">Endonuclease</keyword>
<evidence type="ECO:0000256" key="13">
    <source>
        <dbReference type="ARBA" id="ARBA00022842"/>
    </source>
</evidence>
<evidence type="ECO:0000256" key="2">
    <source>
        <dbReference type="ARBA" id="ARBA00004496"/>
    </source>
</evidence>
<evidence type="ECO:0000256" key="12">
    <source>
        <dbReference type="ARBA" id="ARBA00022801"/>
    </source>
</evidence>
<dbReference type="GO" id="GO:0005737">
    <property type="term" value="C:cytoplasm"/>
    <property type="evidence" value="ECO:0007669"/>
    <property type="project" value="UniProtKB-SubCell"/>
</dbReference>
<dbReference type="Gene3D" id="3.30.160.20">
    <property type="match status" value="1"/>
</dbReference>